<dbReference type="Gene3D" id="1.10.10.60">
    <property type="entry name" value="Homeodomain-like"/>
    <property type="match status" value="1"/>
</dbReference>
<evidence type="ECO:0000256" key="3">
    <source>
        <dbReference type="ARBA" id="ARBA00023163"/>
    </source>
</evidence>
<feature type="domain" description="HTH tetR-type" evidence="5">
    <location>
        <begin position="17"/>
        <end position="77"/>
    </location>
</feature>
<dbReference type="PANTHER" id="PTHR30055">
    <property type="entry name" value="HTH-TYPE TRANSCRIPTIONAL REGULATOR RUTR"/>
    <property type="match status" value="1"/>
</dbReference>
<keyword evidence="2 4" id="KW-0238">DNA-binding</keyword>
<reference evidence="6 7" key="1">
    <citation type="submission" date="2023-07" db="EMBL/GenBank/DDBJ databases">
        <title>Comparative genomics of wheat-associated soil bacteria to identify genetic determinants of phenazine resistance.</title>
        <authorList>
            <person name="Mouncey N."/>
        </authorList>
    </citation>
    <scope>NUCLEOTIDE SEQUENCE [LARGE SCALE GENOMIC DNA]</scope>
    <source>
        <strain evidence="6 7">B3I12</strain>
    </source>
</reference>
<dbReference type="PROSITE" id="PS50977">
    <property type="entry name" value="HTH_TETR_2"/>
    <property type="match status" value="1"/>
</dbReference>
<evidence type="ECO:0000259" key="5">
    <source>
        <dbReference type="PROSITE" id="PS50977"/>
    </source>
</evidence>
<evidence type="ECO:0000256" key="2">
    <source>
        <dbReference type="ARBA" id="ARBA00023125"/>
    </source>
</evidence>
<name>A0ABU0QXK8_9ACTN</name>
<keyword evidence="3" id="KW-0804">Transcription</keyword>
<dbReference type="InterPro" id="IPR041347">
    <property type="entry name" value="MftR_C"/>
</dbReference>
<dbReference type="Proteomes" id="UP001232755">
    <property type="component" value="Unassembled WGS sequence"/>
</dbReference>
<evidence type="ECO:0000313" key="6">
    <source>
        <dbReference type="EMBL" id="MDQ0751830.1"/>
    </source>
</evidence>
<accession>A0ABU0QXK8</accession>
<comment type="caution">
    <text evidence="6">The sequence shown here is derived from an EMBL/GenBank/DDBJ whole genome shotgun (WGS) entry which is preliminary data.</text>
</comment>
<dbReference type="EMBL" id="JAUSYP010000001">
    <property type="protein sequence ID" value="MDQ0751830.1"/>
    <property type="molecule type" value="Genomic_DNA"/>
</dbReference>
<keyword evidence="1" id="KW-0805">Transcription regulation</keyword>
<sequence>MVVGMTKEPSLRERKKLATRAALSRAAWSLMVERGLDAATPEAIAAAVDVSPRTFRNYFASREEAILDGLVRSGTSLLDAMRARPMEEPPWDSLTQVLPSFAAQYAGQRDNIAVLMRVVGEQPSMRAQHLVTYEQADQQLAELFAERTGTDAERDLTPRLLAAAAAAVLRTSMEMWAKGDTDVALPDLVREGLLQVRAGLPTGAPVAASQPSPAV</sequence>
<dbReference type="InterPro" id="IPR050109">
    <property type="entry name" value="HTH-type_TetR-like_transc_reg"/>
</dbReference>
<evidence type="ECO:0000256" key="4">
    <source>
        <dbReference type="PROSITE-ProRule" id="PRU00335"/>
    </source>
</evidence>
<proteinExistence type="predicted"/>
<keyword evidence="7" id="KW-1185">Reference proteome</keyword>
<dbReference type="InterPro" id="IPR001647">
    <property type="entry name" value="HTH_TetR"/>
</dbReference>
<gene>
    <name evidence="6" type="ORF">QF034_006061</name>
</gene>
<dbReference type="PANTHER" id="PTHR30055:SF238">
    <property type="entry name" value="MYCOFACTOCIN BIOSYNTHESIS TRANSCRIPTIONAL REGULATOR MFTR-RELATED"/>
    <property type="match status" value="1"/>
</dbReference>
<feature type="DNA-binding region" description="H-T-H motif" evidence="4">
    <location>
        <begin position="40"/>
        <end position="59"/>
    </location>
</feature>
<dbReference type="SUPFAM" id="SSF46689">
    <property type="entry name" value="Homeodomain-like"/>
    <property type="match status" value="1"/>
</dbReference>
<dbReference type="Pfam" id="PF00440">
    <property type="entry name" value="TetR_N"/>
    <property type="match status" value="1"/>
</dbReference>
<dbReference type="Gene3D" id="1.10.357.10">
    <property type="entry name" value="Tetracycline Repressor, domain 2"/>
    <property type="match status" value="1"/>
</dbReference>
<evidence type="ECO:0000313" key="7">
    <source>
        <dbReference type="Proteomes" id="UP001232755"/>
    </source>
</evidence>
<dbReference type="RefSeq" id="WP_307177905.1">
    <property type="nucleotide sequence ID" value="NZ_JAUSYP010000001.1"/>
</dbReference>
<dbReference type="InterPro" id="IPR009057">
    <property type="entry name" value="Homeodomain-like_sf"/>
</dbReference>
<organism evidence="6 7">
    <name type="scientific">Streptomyces africanus</name>
    <dbReference type="NCBI Taxonomy" id="231024"/>
    <lineage>
        <taxon>Bacteria</taxon>
        <taxon>Bacillati</taxon>
        <taxon>Actinomycetota</taxon>
        <taxon>Actinomycetes</taxon>
        <taxon>Kitasatosporales</taxon>
        <taxon>Streptomycetaceae</taxon>
        <taxon>Streptomyces</taxon>
    </lineage>
</organism>
<evidence type="ECO:0000256" key="1">
    <source>
        <dbReference type="ARBA" id="ARBA00023015"/>
    </source>
</evidence>
<dbReference type="Pfam" id="PF17754">
    <property type="entry name" value="TetR_C_14"/>
    <property type="match status" value="1"/>
</dbReference>
<protein>
    <submittedName>
        <fullName evidence="6">AcrR family transcriptional regulator</fullName>
    </submittedName>
</protein>